<dbReference type="InterPro" id="IPR013783">
    <property type="entry name" value="Ig-like_fold"/>
</dbReference>
<accession>A0A851A2M1</accession>
<feature type="non-terminal residue" evidence="5">
    <location>
        <position position="322"/>
    </location>
</feature>
<dbReference type="SUPFAM" id="SSF48726">
    <property type="entry name" value="Immunoglobulin"/>
    <property type="match status" value="2"/>
</dbReference>
<sequence>PPLLSKPFPPHPPDLLPPPTITMTPEKMEYLIGDTVSVQCVAPVVKEKIQGFQFVGTSGWAVDVRTFRRTYVYRFNITGPKDGGAHLCTYTVLNRARRPVRSQESKSIVINVKDRPPQPALALKSSTNVTIEGQPLLFLCTAPAGDAERRFHFYKGKAEVISGAELTLGDTEAQLRVVETNRNHTDNFTCGYEEKTEGRWILSYRSRAVEILVKEAALPPRLGVDPPTGVVSEDYPLRLTCEASREDFPLRFRFYRNGLEIPPGQTGSKLSSAGNFSELFFPQSPRGFSGKFSCGVEEDAGGTWVPSPQSNGADVTVKGRSL</sequence>
<feature type="region of interest" description="Disordered" evidence="3">
    <location>
        <begin position="300"/>
        <end position="322"/>
    </location>
</feature>
<dbReference type="AlphaFoldDB" id="A0A851A2M1"/>
<comment type="caution">
    <text evidence="5">The sequence shown here is derived from an EMBL/GenBank/DDBJ whole genome shotgun (WGS) entry which is preliminary data.</text>
</comment>
<gene>
    <name evidence="5" type="primary">Ttn_7</name>
    <name evidence="5" type="ORF">SULDAC_R14735</name>
</gene>
<evidence type="ECO:0000256" key="3">
    <source>
        <dbReference type="SAM" id="MobiDB-lite"/>
    </source>
</evidence>
<dbReference type="InterPro" id="IPR036179">
    <property type="entry name" value="Ig-like_dom_sf"/>
</dbReference>
<dbReference type="Proteomes" id="UP000619137">
    <property type="component" value="Unassembled WGS sequence"/>
</dbReference>
<dbReference type="GO" id="GO:0004888">
    <property type="term" value="F:transmembrane signaling receptor activity"/>
    <property type="evidence" value="ECO:0007669"/>
    <property type="project" value="TreeGrafter"/>
</dbReference>
<keyword evidence="6" id="KW-1185">Reference proteome</keyword>
<evidence type="ECO:0000313" key="6">
    <source>
        <dbReference type="Proteomes" id="UP000619137"/>
    </source>
</evidence>
<dbReference type="PROSITE" id="PS50835">
    <property type="entry name" value="IG_LIKE"/>
    <property type="match status" value="1"/>
</dbReference>
<dbReference type="InterPro" id="IPR050488">
    <property type="entry name" value="Ig_Fc_receptor"/>
</dbReference>
<feature type="domain" description="Ig-like" evidence="4">
    <location>
        <begin position="220"/>
        <end position="316"/>
    </location>
</feature>
<evidence type="ECO:0000256" key="2">
    <source>
        <dbReference type="ARBA" id="ARBA00023157"/>
    </source>
</evidence>
<dbReference type="GO" id="GO:0007166">
    <property type="term" value="P:cell surface receptor signaling pathway"/>
    <property type="evidence" value="ECO:0007669"/>
    <property type="project" value="TreeGrafter"/>
</dbReference>
<dbReference type="GO" id="GO:0006955">
    <property type="term" value="P:immune response"/>
    <property type="evidence" value="ECO:0007669"/>
    <property type="project" value="TreeGrafter"/>
</dbReference>
<dbReference type="PANTHER" id="PTHR11481:SF60">
    <property type="entry name" value="IG-LIKE DOMAIN-CONTAINING PROTEIN"/>
    <property type="match status" value="1"/>
</dbReference>
<evidence type="ECO:0000259" key="4">
    <source>
        <dbReference type="PROSITE" id="PS50835"/>
    </source>
</evidence>
<dbReference type="PANTHER" id="PTHR11481">
    <property type="entry name" value="IMMUNOGLOBULIN FC RECEPTOR"/>
    <property type="match status" value="1"/>
</dbReference>
<feature type="non-terminal residue" evidence="5">
    <location>
        <position position="1"/>
    </location>
</feature>
<dbReference type="InterPro" id="IPR003599">
    <property type="entry name" value="Ig_sub"/>
</dbReference>
<organism evidence="5 6">
    <name type="scientific">Sula dactylatra</name>
    <name type="common">Masked booby</name>
    <dbReference type="NCBI Taxonomy" id="56068"/>
    <lineage>
        <taxon>Eukaryota</taxon>
        <taxon>Metazoa</taxon>
        <taxon>Chordata</taxon>
        <taxon>Craniata</taxon>
        <taxon>Vertebrata</taxon>
        <taxon>Euteleostomi</taxon>
        <taxon>Archelosauria</taxon>
        <taxon>Archosauria</taxon>
        <taxon>Dinosauria</taxon>
        <taxon>Saurischia</taxon>
        <taxon>Theropoda</taxon>
        <taxon>Coelurosauria</taxon>
        <taxon>Aves</taxon>
        <taxon>Neognathae</taxon>
        <taxon>Neoaves</taxon>
        <taxon>Aequornithes</taxon>
        <taxon>Suliformes</taxon>
        <taxon>Sulidae</taxon>
        <taxon>Sula</taxon>
    </lineage>
</organism>
<dbReference type="Gene3D" id="2.60.40.10">
    <property type="entry name" value="Immunoglobulins"/>
    <property type="match status" value="2"/>
</dbReference>
<protein>
    <submittedName>
        <fullName evidence="5">TITIN protein</fullName>
    </submittedName>
</protein>
<dbReference type="GO" id="GO:0009897">
    <property type="term" value="C:external side of plasma membrane"/>
    <property type="evidence" value="ECO:0007669"/>
    <property type="project" value="TreeGrafter"/>
</dbReference>
<dbReference type="EMBL" id="WEKW01011780">
    <property type="protein sequence ID" value="NWI26670.1"/>
    <property type="molecule type" value="Genomic_DNA"/>
</dbReference>
<dbReference type="SMART" id="SM00409">
    <property type="entry name" value="IG"/>
    <property type="match status" value="3"/>
</dbReference>
<keyword evidence="2" id="KW-1015">Disulfide bond</keyword>
<dbReference type="InterPro" id="IPR007110">
    <property type="entry name" value="Ig-like_dom"/>
</dbReference>
<evidence type="ECO:0000313" key="5">
    <source>
        <dbReference type="EMBL" id="NWI26670.1"/>
    </source>
</evidence>
<name>A0A851A2M1_SULDA</name>
<reference evidence="5" key="1">
    <citation type="submission" date="2019-10" db="EMBL/GenBank/DDBJ databases">
        <title>Bird 10,000 Genomes (B10K) Project - Family phase.</title>
        <authorList>
            <person name="Zhang G."/>
        </authorList>
    </citation>
    <scope>NUCLEOTIDE SEQUENCE</scope>
    <source>
        <strain evidence="5">B10K-DU-002-49</strain>
        <tissue evidence="5">Muscle</tissue>
    </source>
</reference>
<keyword evidence="1" id="KW-0732">Signal</keyword>
<proteinExistence type="predicted"/>
<evidence type="ECO:0000256" key="1">
    <source>
        <dbReference type="ARBA" id="ARBA00022729"/>
    </source>
</evidence>